<feature type="region of interest" description="Disordered" evidence="1">
    <location>
        <begin position="77"/>
        <end position="96"/>
    </location>
</feature>
<proteinExistence type="predicted"/>
<dbReference type="AlphaFoldDB" id="A0A3B0SAT5"/>
<protein>
    <submittedName>
        <fullName evidence="2">Uncharacterized protein</fullName>
    </submittedName>
</protein>
<evidence type="ECO:0000256" key="1">
    <source>
        <dbReference type="SAM" id="MobiDB-lite"/>
    </source>
</evidence>
<reference evidence="2" key="1">
    <citation type="submission" date="2018-06" db="EMBL/GenBank/DDBJ databases">
        <authorList>
            <person name="Zhirakovskaya E."/>
        </authorList>
    </citation>
    <scope>NUCLEOTIDE SEQUENCE</scope>
</reference>
<feature type="region of interest" description="Disordered" evidence="1">
    <location>
        <begin position="38"/>
        <end position="65"/>
    </location>
</feature>
<sequence length="96" mass="10323">MKIDPHASLLAAQNLRTGDATARGRQASANFFAELKKTSTQTQSVRTNTAKLAESKTQNTATAPQNVSKNLLREAPLRQIDPAKPMPPGSLLNILV</sequence>
<organism evidence="2">
    <name type="scientific">hydrothermal vent metagenome</name>
    <dbReference type="NCBI Taxonomy" id="652676"/>
    <lineage>
        <taxon>unclassified sequences</taxon>
        <taxon>metagenomes</taxon>
        <taxon>ecological metagenomes</taxon>
    </lineage>
</organism>
<accession>A0A3B0SAT5</accession>
<gene>
    <name evidence="2" type="ORF">MNBD_ALPHA06-1138</name>
</gene>
<name>A0A3B0SAT5_9ZZZZ</name>
<evidence type="ECO:0000313" key="2">
    <source>
        <dbReference type="EMBL" id="VAV92195.1"/>
    </source>
</evidence>
<dbReference type="EMBL" id="UOEE01000138">
    <property type="protein sequence ID" value="VAV92195.1"/>
    <property type="molecule type" value="Genomic_DNA"/>
</dbReference>